<organism evidence="1 2">
    <name type="scientific">Bauhinia variegata</name>
    <name type="common">Purple orchid tree</name>
    <name type="synonym">Phanera variegata</name>
    <dbReference type="NCBI Taxonomy" id="167791"/>
    <lineage>
        <taxon>Eukaryota</taxon>
        <taxon>Viridiplantae</taxon>
        <taxon>Streptophyta</taxon>
        <taxon>Embryophyta</taxon>
        <taxon>Tracheophyta</taxon>
        <taxon>Spermatophyta</taxon>
        <taxon>Magnoliopsida</taxon>
        <taxon>eudicotyledons</taxon>
        <taxon>Gunneridae</taxon>
        <taxon>Pentapetalae</taxon>
        <taxon>rosids</taxon>
        <taxon>fabids</taxon>
        <taxon>Fabales</taxon>
        <taxon>Fabaceae</taxon>
        <taxon>Cercidoideae</taxon>
        <taxon>Cercideae</taxon>
        <taxon>Bauhiniinae</taxon>
        <taxon>Bauhinia</taxon>
    </lineage>
</organism>
<reference evidence="1 2" key="1">
    <citation type="journal article" date="2022" name="DNA Res.">
        <title>Chromosomal-level genome assembly of the orchid tree Bauhinia variegata (Leguminosae; Cercidoideae) supports the allotetraploid origin hypothesis of Bauhinia.</title>
        <authorList>
            <person name="Zhong Y."/>
            <person name="Chen Y."/>
            <person name="Zheng D."/>
            <person name="Pang J."/>
            <person name="Liu Y."/>
            <person name="Luo S."/>
            <person name="Meng S."/>
            <person name="Qian L."/>
            <person name="Wei D."/>
            <person name="Dai S."/>
            <person name="Zhou R."/>
        </authorList>
    </citation>
    <scope>NUCLEOTIDE SEQUENCE [LARGE SCALE GENOMIC DNA]</scope>
    <source>
        <strain evidence="1">BV-YZ2020</strain>
    </source>
</reference>
<gene>
    <name evidence="1" type="ORF">L6164_018710</name>
</gene>
<proteinExistence type="predicted"/>
<protein>
    <submittedName>
        <fullName evidence="1">Uncharacterized protein</fullName>
    </submittedName>
</protein>
<dbReference type="Proteomes" id="UP000828941">
    <property type="component" value="Chromosome 7"/>
</dbReference>
<comment type="caution">
    <text evidence="1">The sequence shown here is derived from an EMBL/GenBank/DDBJ whole genome shotgun (WGS) entry which is preliminary data.</text>
</comment>
<accession>A0ACB9NE26</accession>
<name>A0ACB9NE26_BAUVA</name>
<evidence type="ECO:0000313" key="2">
    <source>
        <dbReference type="Proteomes" id="UP000828941"/>
    </source>
</evidence>
<sequence length="163" mass="17904">MAKTWRICLLLLRFLAFSATLASVIVVTTSHERVSFLTISIEAKYTNSAAFKYFVIAYSIVTVYGFLVLFLPQESLLWRLVVALDLVFTVLLISSISAALAIAQVGKKGNDYAGWLPICGQVPKYCDRVTGGLAAGLIAVITYIVLLLHSIHTVLDPLLLRKN</sequence>
<dbReference type="EMBL" id="CM039432">
    <property type="protein sequence ID" value="KAI4333964.1"/>
    <property type="molecule type" value="Genomic_DNA"/>
</dbReference>
<evidence type="ECO:0000313" key="1">
    <source>
        <dbReference type="EMBL" id="KAI4333964.1"/>
    </source>
</evidence>
<keyword evidence="2" id="KW-1185">Reference proteome</keyword>